<comment type="subcellular location">
    <subcellularLocation>
        <location evidence="1 9">Cell inner membrane</location>
        <topology evidence="1 9">Multi-pass membrane protein</topology>
    </subcellularLocation>
</comment>
<gene>
    <name evidence="11" type="ORF">JMJ55_02080</name>
</gene>
<dbReference type="InterPro" id="IPR007387">
    <property type="entry name" value="TRAP_DctQ"/>
</dbReference>
<proteinExistence type="inferred from homology"/>
<dbReference type="EMBL" id="JAEUXJ010000001">
    <property type="protein sequence ID" value="MBL6454092.1"/>
    <property type="molecule type" value="Genomic_DNA"/>
</dbReference>
<feature type="transmembrane region" description="Helical" evidence="9">
    <location>
        <begin position="35"/>
        <end position="56"/>
    </location>
</feature>
<evidence type="ECO:0000256" key="6">
    <source>
        <dbReference type="ARBA" id="ARBA00022989"/>
    </source>
</evidence>
<evidence type="ECO:0000256" key="7">
    <source>
        <dbReference type="ARBA" id="ARBA00023136"/>
    </source>
</evidence>
<organism evidence="11 12">
    <name type="scientific">Belnapia mucosa</name>
    <dbReference type="NCBI Taxonomy" id="2804532"/>
    <lineage>
        <taxon>Bacteria</taxon>
        <taxon>Pseudomonadati</taxon>
        <taxon>Pseudomonadota</taxon>
        <taxon>Alphaproteobacteria</taxon>
        <taxon>Acetobacterales</taxon>
        <taxon>Roseomonadaceae</taxon>
        <taxon>Belnapia</taxon>
    </lineage>
</organism>
<evidence type="ECO:0000313" key="12">
    <source>
        <dbReference type="Proteomes" id="UP000606490"/>
    </source>
</evidence>
<comment type="subunit">
    <text evidence="9">The complex comprises the extracytoplasmic solute receptor protein and the two transmembrane proteins.</text>
</comment>
<comment type="function">
    <text evidence="9">Part of the tripartite ATP-independent periplasmic (TRAP) transport system.</text>
</comment>
<evidence type="ECO:0000313" key="11">
    <source>
        <dbReference type="EMBL" id="MBL6454092.1"/>
    </source>
</evidence>
<keyword evidence="5 9" id="KW-0812">Transmembrane</keyword>
<keyword evidence="4 9" id="KW-0997">Cell inner membrane</keyword>
<sequence>MRQGDADTDNLFAELAREEEAAQPDAPADLAVEDWISVALFWALAGIVFLQFFTRYVLNSSLSWTEEIAQYMLMVLTFTGSAMAARRGTHIAVEFFLDKLPASARRLAHGLVAVLSTTFFAISILLCWQVAQAMQFQPMIALDQPLSLIYYGILLGLVLTTIRSALHGIARWRAGEPEAPLDPSVGGVKL</sequence>
<comment type="caution">
    <text evidence="11">The sequence shown here is derived from an EMBL/GenBank/DDBJ whole genome shotgun (WGS) entry which is preliminary data.</text>
</comment>
<evidence type="ECO:0000256" key="1">
    <source>
        <dbReference type="ARBA" id="ARBA00004429"/>
    </source>
</evidence>
<keyword evidence="2 9" id="KW-0813">Transport</keyword>
<dbReference type="RefSeq" id="WP_202823823.1">
    <property type="nucleotide sequence ID" value="NZ_JAEUXJ010000001.1"/>
</dbReference>
<feature type="transmembrane region" description="Helical" evidence="9">
    <location>
        <begin position="148"/>
        <end position="166"/>
    </location>
</feature>
<evidence type="ECO:0000256" key="5">
    <source>
        <dbReference type="ARBA" id="ARBA00022692"/>
    </source>
</evidence>
<reference evidence="11 12" key="1">
    <citation type="submission" date="2021-01" db="EMBL/GenBank/DDBJ databases">
        <title>Belnapia mucosa sp. nov. and Belnapia arida sp. nov., isolated from the Tabernas Desert (Almeria, Spain).</title>
        <authorList>
            <person name="Molina-Menor E."/>
            <person name="Vidal-Verdu A."/>
            <person name="Calonge A."/>
            <person name="Satari L."/>
            <person name="Pereto Magraner J."/>
            <person name="Porcar Miralles M."/>
        </authorList>
    </citation>
    <scope>NUCLEOTIDE SEQUENCE [LARGE SCALE GENOMIC DNA]</scope>
    <source>
        <strain evidence="11 12">T6</strain>
    </source>
</reference>
<evidence type="ECO:0000256" key="3">
    <source>
        <dbReference type="ARBA" id="ARBA00022475"/>
    </source>
</evidence>
<feature type="domain" description="Tripartite ATP-independent periplasmic transporters DctQ component" evidence="10">
    <location>
        <begin position="44"/>
        <end position="172"/>
    </location>
</feature>
<dbReference type="PANTHER" id="PTHR35011:SF11">
    <property type="entry name" value="TRAP TRANSPORTER SMALL PERMEASE PROTEIN"/>
    <property type="match status" value="1"/>
</dbReference>
<protein>
    <recommendedName>
        <fullName evidence="9">TRAP transporter small permease protein</fullName>
    </recommendedName>
</protein>
<dbReference type="Proteomes" id="UP000606490">
    <property type="component" value="Unassembled WGS sequence"/>
</dbReference>
<evidence type="ECO:0000256" key="4">
    <source>
        <dbReference type="ARBA" id="ARBA00022519"/>
    </source>
</evidence>
<evidence type="ECO:0000259" key="10">
    <source>
        <dbReference type="Pfam" id="PF04290"/>
    </source>
</evidence>
<comment type="similarity">
    <text evidence="8 9">Belongs to the TRAP transporter small permease family.</text>
</comment>
<evidence type="ECO:0000256" key="9">
    <source>
        <dbReference type="RuleBase" id="RU369079"/>
    </source>
</evidence>
<dbReference type="PANTHER" id="PTHR35011">
    <property type="entry name" value="2,3-DIKETO-L-GULONATE TRAP TRANSPORTER SMALL PERMEASE PROTEIN YIAM"/>
    <property type="match status" value="1"/>
</dbReference>
<accession>A0ABS1UXP4</accession>
<dbReference type="InterPro" id="IPR055348">
    <property type="entry name" value="DctQ"/>
</dbReference>
<feature type="transmembrane region" description="Helical" evidence="9">
    <location>
        <begin position="68"/>
        <end position="86"/>
    </location>
</feature>
<keyword evidence="6 9" id="KW-1133">Transmembrane helix</keyword>
<feature type="transmembrane region" description="Helical" evidence="9">
    <location>
        <begin position="107"/>
        <end position="128"/>
    </location>
</feature>
<keyword evidence="3" id="KW-1003">Cell membrane</keyword>
<keyword evidence="7 9" id="KW-0472">Membrane</keyword>
<dbReference type="Pfam" id="PF04290">
    <property type="entry name" value="DctQ"/>
    <property type="match status" value="1"/>
</dbReference>
<name>A0ABS1UXP4_9PROT</name>
<keyword evidence="12" id="KW-1185">Reference proteome</keyword>
<evidence type="ECO:0000256" key="2">
    <source>
        <dbReference type="ARBA" id="ARBA00022448"/>
    </source>
</evidence>
<evidence type="ECO:0000256" key="8">
    <source>
        <dbReference type="ARBA" id="ARBA00038436"/>
    </source>
</evidence>